<dbReference type="PATRIC" id="fig|1006006.8.peg.696"/>
<dbReference type="RefSeq" id="WP_013737297.1">
    <property type="nucleotide sequence ID" value="NC_015435.1"/>
</dbReference>
<dbReference type="GeneID" id="74507068"/>
<name>F4G1I6_METCR</name>
<dbReference type="AlphaFoldDB" id="F4G1I6"/>
<evidence type="ECO:0000313" key="2">
    <source>
        <dbReference type="Proteomes" id="UP000007812"/>
    </source>
</evidence>
<sequence>MNLVIGSYCNPPVATGKYPGEVISSAQGDLSHQLKFFSLSET</sequence>
<protein>
    <submittedName>
        <fullName evidence="1">Uncharacterized protein</fullName>
    </submittedName>
</protein>
<gene>
    <name evidence="1" type="ordered locus">Mcup_0694</name>
</gene>
<accession>F4G1I6</accession>
<dbReference type="KEGG" id="mcn:Mcup_0694"/>
<dbReference type="EMBL" id="CP002656">
    <property type="protein sequence ID" value="AEB94799.1"/>
    <property type="molecule type" value="Genomic_DNA"/>
</dbReference>
<proteinExistence type="predicted"/>
<evidence type="ECO:0000313" key="1">
    <source>
        <dbReference type="EMBL" id="AEB94799.1"/>
    </source>
</evidence>
<keyword evidence="2" id="KW-1185">Reference proteome</keyword>
<dbReference type="HOGENOM" id="CLU_3245311_0_0_2"/>
<organism evidence="1 2">
    <name type="scientific">Metallosphaera cuprina (strain Ar-4)</name>
    <dbReference type="NCBI Taxonomy" id="1006006"/>
    <lineage>
        <taxon>Archaea</taxon>
        <taxon>Thermoproteota</taxon>
        <taxon>Thermoprotei</taxon>
        <taxon>Sulfolobales</taxon>
        <taxon>Sulfolobaceae</taxon>
        <taxon>Metallosphaera</taxon>
    </lineage>
</organism>
<reference evidence="1 2" key="1">
    <citation type="journal article" date="2011" name="J. Bacteriol.">
        <title>Complete genome sequence of Metallosphaera cuprina, a metal sulfide-oxidizing archaeon from a hot spring.</title>
        <authorList>
            <person name="Liu L.J."/>
            <person name="You X.Y."/>
            <person name="Zheng H."/>
            <person name="Wang S."/>
            <person name="Jiang C.Y."/>
            <person name="Liu S.J."/>
        </authorList>
    </citation>
    <scope>NUCLEOTIDE SEQUENCE [LARGE SCALE GENOMIC DNA]</scope>
    <source>
        <strain evidence="1 2">Ar-4</strain>
    </source>
</reference>
<dbReference type="Proteomes" id="UP000007812">
    <property type="component" value="Chromosome"/>
</dbReference>